<evidence type="ECO:0000313" key="3">
    <source>
        <dbReference type="Proteomes" id="UP001518989"/>
    </source>
</evidence>
<dbReference type="EMBL" id="JACTNG010000015">
    <property type="protein sequence ID" value="MBO1081445.1"/>
    <property type="molecule type" value="Genomic_DNA"/>
</dbReference>
<organism evidence="2 3">
    <name type="scientific">Roseomonas haemaphysalidis</name>
    <dbReference type="NCBI Taxonomy" id="2768162"/>
    <lineage>
        <taxon>Bacteria</taxon>
        <taxon>Pseudomonadati</taxon>
        <taxon>Pseudomonadota</taxon>
        <taxon>Alphaproteobacteria</taxon>
        <taxon>Acetobacterales</taxon>
        <taxon>Roseomonadaceae</taxon>
        <taxon>Roseomonas</taxon>
    </lineage>
</organism>
<proteinExistence type="predicted"/>
<dbReference type="RefSeq" id="WP_207419620.1">
    <property type="nucleotide sequence ID" value="NZ_CP061177.1"/>
</dbReference>
<feature type="compositionally biased region" description="Polar residues" evidence="1">
    <location>
        <begin position="1"/>
        <end position="12"/>
    </location>
</feature>
<feature type="compositionally biased region" description="Gly residues" evidence="1">
    <location>
        <begin position="35"/>
        <end position="44"/>
    </location>
</feature>
<comment type="caution">
    <text evidence="2">The sequence shown here is derived from an EMBL/GenBank/DDBJ whole genome shotgun (WGS) entry which is preliminary data.</text>
</comment>
<feature type="compositionally biased region" description="Basic and acidic residues" evidence="1">
    <location>
        <begin position="15"/>
        <end position="27"/>
    </location>
</feature>
<accession>A0ABS3KVD5</accession>
<gene>
    <name evidence="2" type="ORF">IAI61_20625</name>
</gene>
<evidence type="ECO:0000313" key="2">
    <source>
        <dbReference type="EMBL" id="MBO1081445.1"/>
    </source>
</evidence>
<name>A0ABS3KVD5_9PROT</name>
<reference evidence="2 3" key="1">
    <citation type="submission" date="2020-09" db="EMBL/GenBank/DDBJ databases">
        <title>Roseomonas.</title>
        <authorList>
            <person name="Zhu W."/>
        </authorList>
    </citation>
    <scope>NUCLEOTIDE SEQUENCE [LARGE SCALE GENOMIC DNA]</scope>
    <source>
        <strain evidence="2 3">573</strain>
    </source>
</reference>
<evidence type="ECO:0000256" key="1">
    <source>
        <dbReference type="SAM" id="MobiDB-lite"/>
    </source>
</evidence>
<dbReference type="Pfam" id="PF10685">
    <property type="entry name" value="KGG"/>
    <property type="match status" value="2"/>
</dbReference>
<keyword evidence="3" id="KW-1185">Reference proteome</keyword>
<dbReference type="InterPro" id="IPR019626">
    <property type="entry name" value="Stress-induced_KGG_rpt"/>
</dbReference>
<feature type="region of interest" description="Disordered" evidence="1">
    <location>
        <begin position="1"/>
        <end position="83"/>
    </location>
</feature>
<dbReference type="Proteomes" id="UP001518989">
    <property type="component" value="Unassembled WGS sequence"/>
</dbReference>
<sequence length="83" mass="8428">MATNDKQNTSGRQGFAKDHDLASEAGRKGGQASHAGGGHAGTGQQGMQHRQSEVGSGKQADSGNFANDRQKASDAGKNGGHHS</sequence>
<protein>
    <submittedName>
        <fullName evidence="2">Stress-induced protein</fullName>
    </submittedName>
</protein>